<reference evidence="2" key="1">
    <citation type="journal article" date="2019" name="Int. J. Syst. Evol. Microbiol.">
        <title>The Global Catalogue of Microorganisms (GCM) 10K type strain sequencing project: providing services to taxonomists for standard genome sequencing and annotation.</title>
        <authorList>
            <consortium name="The Broad Institute Genomics Platform"/>
            <consortium name="The Broad Institute Genome Sequencing Center for Infectious Disease"/>
            <person name="Wu L."/>
            <person name="Ma J."/>
        </authorList>
    </citation>
    <scope>NUCLEOTIDE SEQUENCE [LARGE SCALE GENOMIC DNA]</scope>
    <source>
        <strain evidence="2">JCM 17555</strain>
    </source>
</reference>
<gene>
    <name evidence="1" type="ORF">GCM10022278_40570</name>
</gene>
<dbReference type="Proteomes" id="UP001501337">
    <property type="component" value="Unassembled WGS sequence"/>
</dbReference>
<evidence type="ECO:0000313" key="2">
    <source>
        <dbReference type="Proteomes" id="UP001501337"/>
    </source>
</evidence>
<evidence type="ECO:0008006" key="3">
    <source>
        <dbReference type="Google" id="ProtNLM"/>
    </source>
</evidence>
<evidence type="ECO:0000313" key="1">
    <source>
        <dbReference type="EMBL" id="GAA3980246.1"/>
    </source>
</evidence>
<organism evidence="1 2">
    <name type="scientific">Allohahella marinimesophila</name>
    <dbReference type="NCBI Taxonomy" id="1054972"/>
    <lineage>
        <taxon>Bacteria</taxon>
        <taxon>Pseudomonadati</taxon>
        <taxon>Pseudomonadota</taxon>
        <taxon>Gammaproteobacteria</taxon>
        <taxon>Oceanospirillales</taxon>
        <taxon>Hahellaceae</taxon>
        <taxon>Allohahella</taxon>
    </lineage>
</organism>
<keyword evidence="2" id="KW-1185">Reference proteome</keyword>
<accession>A0ABP7QFF2</accession>
<proteinExistence type="predicted"/>
<sequence>MSDVPKIYLDANVIAHMCDGLKPELKSEVIKASEVQRAVFPFTAGMVSEVANIYSIEEAMQRLVFLSEISQGWYLEHSAYNFGLIRRRVFQVYDDLRARGVGSDAAKHFRRLVPHDTHKATAKAYEMIPSVMNNLAPAQLFKHINQRLSEYEYPVGSEDHAPRNIDQCVDLEESLVRKHYEGIWRQRGLEPENMMRGLKHQVLFNLLESFGYWPDKLCPYEKGSAFEDAAHTFLSSSCDYLVTSDKKHG</sequence>
<name>A0ABP7QFF2_9GAMM</name>
<comment type="caution">
    <text evidence="1">The sequence shown here is derived from an EMBL/GenBank/DDBJ whole genome shotgun (WGS) entry which is preliminary data.</text>
</comment>
<dbReference type="EMBL" id="BAABBO010000032">
    <property type="protein sequence ID" value="GAA3980246.1"/>
    <property type="molecule type" value="Genomic_DNA"/>
</dbReference>
<protein>
    <recommendedName>
        <fullName evidence="3">PIN domain-containing protein</fullName>
    </recommendedName>
</protein>